<dbReference type="PANTHER" id="PTHR23026">
    <property type="entry name" value="NADPH NITROREDUCTASE"/>
    <property type="match status" value="1"/>
</dbReference>
<protein>
    <submittedName>
        <fullName evidence="2">5,6-dimethylbenzimidazole synthase</fullName>
        <ecNumber evidence="2">1.13.11.79</ecNumber>
    </submittedName>
</protein>
<accession>A0A964DYA4</accession>
<dbReference type="InterPro" id="IPR000415">
    <property type="entry name" value="Nitroreductase-like"/>
</dbReference>
<reference evidence="2" key="1">
    <citation type="journal article" date="2021" name="Microorganisms">
        <title>Acidisoma silvae sp. nov. and Acidisomacellulosilytica sp. nov., Two Acidophilic Bacteria Isolated from Decaying Wood, Hydrolyzing Cellulose and Producing Poly-3-hydroxybutyrate.</title>
        <authorList>
            <person name="Mieszkin S."/>
            <person name="Pouder E."/>
            <person name="Uroz S."/>
            <person name="Simon-Colin C."/>
            <person name="Alain K."/>
        </authorList>
    </citation>
    <scope>NUCLEOTIDE SEQUENCE</scope>
    <source>
        <strain evidence="2">HW T2.11</strain>
    </source>
</reference>
<name>A0A964DYA4_9PROT</name>
<proteinExistence type="predicted"/>
<gene>
    <name evidence="2" type="primary">bluB</name>
    <name evidence="2" type="ORF">ASILVAE211_08140</name>
</gene>
<dbReference type="Proteomes" id="UP000708298">
    <property type="component" value="Unassembled WGS sequence"/>
</dbReference>
<evidence type="ECO:0000259" key="1">
    <source>
        <dbReference type="Pfam" id="PF00881"/>
    </source>
</evidence>
<dbReference type="EC" id="1.13.11.79" evidence="2"/>
<organism evidence="2 3">
    <name type="scientific">Acidisoma silvae</name>
    <dbReference type="NCBI Taxonomy" id="2802396"/>
    <lineage>
        <taxon>Bacteria</taxon>
        <taxon>Pseudomonadati</taxon>
        <taxon>Pseudomonadota</taxon>
        <taxon>Alphaproteobacteria</taxon>
        <taxon>Acetobacterales</taxon>
        <taxon>Acidocellaceae</taxon>
        <taxon>Acidisoma</taxon>
    </lineage>
</organism>
<dbReference type="SUPFAM" id="SSF55469">
    <property type="entry name" value="FMN-dependent nitroreductase-like"/>
    <property type="match status" value="1"/>
</dbReference>
<reference evidence="2" key="2">
    <citation type="submission" date="2021-01" db="EMBL/GenBank/DDBJ databases">
        <authorList>
            <person name="Mieszkin S."/>
            <person name="Pouder E."/>
            <person name="Alain K."/>
        </authorList>
    </citation>
    <scope>NUCLEOTIDE SEQUENCE</scope>
    <source>
        <strain evidence="2">HW T2.11</strain>
    </source>
</reference>
<dbReference type="PANTHER" id="PTHR23026:SF123">
    <property type="entry name" value="NAD(P)H NITROREDUCTASE RV3131-RELATED"/>
    <property type="match status" value="1"/>
</dbReference>
<dbReference type="AlphaFoldDB" id="A0A964DYA4"/>
<sequence>MTDPLVHPCPVFDDAFQARLLDLFRWRRDVRHFRTDLVDPALVDRLLESACLAPSVGLSQPWRFVTVDDTERRAAMRENFARANAAALADQSDDHAGHYARLKLAGLDQAPCHFAVFAEPDPEQGHGLGRRTMPETTAYSAVMAVYTIWLAARAEGLGLGWVSILDPADIAAVLDVPLRWTFIGYFCLGYPSEENDSPELERLGWEHRRGAAPVRLQR</sequence>
<dbReference type="Pfam" id="PF00881">
    <property type="entry name" value="Nitroreductase"/>
    <property type="match status" value="1"/>
</dbReference>
<dbReference type="InterPro" id="IPR029479">
    <property type="entry name" value="Nitroreductase"/>
</dbReference>
<dbReference type="NCBIfam" id="TIGR02476">
    <property type="entry name" value="BluB"/>
    <property type="match status" value="1"/>
</dbReference>
<dbReference type="EMBL" id="JAESVB010000003">
    <property type="protein sequence ID" value="MCB8875145.1"/>
    <property type="molecule type" value="Genomic_DNA"/>
</dbReference>
<dbReference type="InterPro" id="IPR050627">
    <property type="entry name" value="Nitroreductase/BluB"/>
</dbReference>
<feature type="domain" description="Nitroreductase" evidence="1">
    <location>
        <begin position="25"/>
        <end position="190"/>
    </location>
</feature>
<evidence type="ECO:0000313" key="2">
    <source>
        <dbReference type="EMBL" id="MCB8875145.1"/>
    </source>
</evidence>
<keyword evidence="2" id="KW-0560">Oxidoreductase</keyword>
<keyword evidence="3" id="KW-1185">Reference proteome</keyword>
<dbReference type="InterPro" id="IPR012825">
    <property type="entry name" value="BluB"/>
</dbReference>
<dbReference type="Gene3D" id="3.40.109.10">
    <property type="entry name" value="NADH Oxidase"/>
    <property type="match status" value="1"/>
</dbReference>
<dbReference type="RefSeq" id="WP_227320817.1">
    <property type="nucleotide sequence ID" value="NZ_JAESVB010000003.1"/>
</dbReference>
<dbReference type="GO" id="GO:0102919">
    <property type="term" value="F:5,6-dimethylbenzimidazole synthase activity"/>
    <property type="evidence" value="ECO:0007669"/>
    <property type="project" value="UniProtKB-EC"/>
</dbReference>
<evidence type="ECO:0000313" key="3">
    <source>
        <dbReference type="Proteomes" id="UP000708298"/>
    </source>
</evidence>
<comment type="caution">
    <text evidence="2">The sequence shown here is derived from an EMBL/GenBank/DDBJ whole genome shotgun (WGS) entry which is preliminary data.</text>
</comment>